<dbReference type="Proteomes" id="UP000255529">
    <property type="component" value="Unassembled WGS sequence"/>
</dbReference>
<dbReference type="InterPro" id="IPR021436">
    <property type="entry name" value="DUF3085"/>
</dbReference>
<evidence type="ECO:0000313" key="2">
    <source>
        <dbReference type="Proteomes" id="UP000255529"/>
    </source>
</evidence>
<gene>
    <name evidence="1" type="ORF">NCTC11544_05891</name>
</gene>
<accession>A0A380D7S6</accession>
<protein>
    <submittedName>
        <fullName evidence="1">Protein of uncharacterized function (DUF3085)</fullName>
    </submittedName>
</protein>
<dbReference type="EMBL" id="UGYN01000003">
    <property type="protein sequence ID" value="SUJ86136.1"/>
    <property type="molecule type" value="Genomic_DNA"/>
</dbReference>
<sequence>MSPIKKLDIAMNNKICFKGKKTFEVIMQARQQGCDVLLVKDEGVYLMAAARTKGKRLLAYAEGLDPTTRDSGDVFDDACRICGGDDFMERLPSDDPAFDHLLEKQGHLEFLITQTEFCMTSVG</sequence>
<reference evidence="1 2" key="1">
    <citation type="submission" date="2018-06" db="EMBL/GenBank/DDBJ databases">
        <authorList>
            <consortium name="Pathogen Informatics"/>
            <person name="Doyle S."/>
        </authorList>
    </citation>
    <scope>NUCLEOTIDE SEQUENCE [LARGE SCALE GENOMIC DNA]</scope>
    <source>
        <strain evidence="1 2">NCTC11544</strain>
    </source>
</reference>
<organism evidence="1 2">
    <name type="scientific">Serratia quinivorans</name>
    <dbReference type="NCBI Taxonomy" id="137545"/>
    <lineage>
        <taxon>Bacteria</taxon>
        <taxon>Pseudomonadati</taxon>
        <taxon>Pseudomonadota</taxon>
        <taxon>Gammaproteobacteria</taxon>
        <taxon>Enterobacterales</taxon>
        <taxon>Yersiniaceae</taxon>
        <taxon>Serratia</taxon>
    </lineage>
</organism>
<proteinExistence type="predicted"/>
<evidence type="ECO:0000313" key="1">
    <source>
        <dbReference type="EMBL" id="SUJ86136.1"/>
    </source>
</evidence>
<name>A0A380D7S6_9GAMM</name>
<dbReference type="Pfam" id="PF11284">
    <property type="entry name" value="DUF3085"/>
    <property type="match status" value="1"/>
</dbReference>
<dbReference type="AlphaFoldDB" id="A0A380D7S6"/>